<feature type="binding site" evidence="4">
    <location>
        <position position="224"/>
    </location>
    <ligand>
        <name>Zn(2+)</name>
        <dbReference type="ChEBI" id="CHEBI:29105"/>
        <label>2</label>
        <note>catalytic</note>
    </ligand>
</feature>
<organism evidence="8 9">
    <name type="scientific">Sinobacterium caligoides</name>
    <dbReference type="NCBI Taxonomy" id="933926"/>
    <lineage>
        <taxon>Bacteria</taxon>
        <taxon>Pseudomonadati</taxon>
        <taxon>Pseudomonadota</taxon>
        <taxon>Gammaproteobacteria</taxon>
        <taxon>Cellvibrionales</taxon>
        <taxon>Spongiibacteraceae</taxon>
        <taxon>Sinobacterium</taxon>
    </lineage>
</organism>
<dbReference type="GO" id="GO:0008237">
    <property type="term" value="F:metallopeptidase activity"/>
    <property type="evidence" value="ECO:0007669"/>
    <property type="project" value="UniProtKB-KW"/>
</dbReference>
<feature type="binding site" evidence="4">
    <location>
        <position position="64"/>
    </location>
    <ligand>
        <name>Zn(2+)</name>
        <dbReference type="ChEBI" id="CHEBI:29105"/>
        <label>1</label>
        <note>catalytic</note>
    </ligand>
</feature>
<feature type="binding site" evidence="4">
    <location>
        <position position="282"/>
    </location>
    <ligand>
        <name>Zn(2+)</name>
        <dbReference type="ChEBI" id="CHEBI:29105"/>
        <label>1</label>
        <note>catalytic</note>
    </ligand>
</feature>
<comment type="PTM">
    <text evidence="5">Carbamylation allows a single lysine to coordinate two zinc ions.</text>
</comment>
<feature type="binding site" evidence="3">
    <location>
        <begin position="69"/>
        <end position="71"/>
    </location>
    <ligand>
        <name>substrate</name>
    </ligand>
</feature>
<dbReference type="PANTHER" id="PTHR11647:SF1">
    <property type="entry name" value="COLLAPSIN RESPONSE MEDIATOR PROTEIN"/>
    <property type="match status" value="1"/>
</dbReference>
<keyword evidence="1 4" id="KW-0862">Zinc</keyword>
<evidence type="ECO:0000313" key="8">
    <source>
        <dbReference type="EMBL" id="ROS05561.1"/>
    </source>
</evidence>
<dbReference type="InterPro" id="IPR050378">
    <property type="entry name" value="Metallo-dep_Hydrolases_sf"/>
</dbReference>
<dbReference type="InterPro" id="IPR013108">
    <property type="entry name" value="Amidohydro_3"/>
</dbReference>
<dbReference type="NCBIfam" id="TIGR01975">
    <property type="entry name" value="isoAsp_dipep"/>
    <property type="match status" value="1"/>
</dbReference>
<dbReference type="RefSeq" id="WP_123711459.1">
    <property type="nucleotide sequence ID" value="NZ_RKHR01000003.1"/>
</dbReference>
<proteinExistence type="inferred from homology"/>
<gene>
    <name evidence="8" type="ORF">EDC56_1097</name>
</gene>
<reference evidence="8 9" key="1">
    <citation type="submission" date="2018-11" db="EMBL/GenBank/DDBJ databases">
        <title>Genomic Encyclopedia of Type Strains, Phase IV (KMG-IV): sequencing the most valuable type-strain genomes for metagenomic binning, comparative biology and taxonomic classification.</title>
        <authorList>
            <person name="Goeker M."/>
        </authorList>
    </citation>
    <scope>NUCLEOTIDE SEQUENCE [LARGE SCALE GENOMIC DNA]</scope>
    <source>
        <strain evidence="8 9">DSM 100316</strain>
    </source>
</reference>
<dbReference type="Gene3D" id="3.20.20.140">
    <property type="entry name" value="Metal-dependent hydrolases"/>
    <property type="match status" value="1"/>
</dbReference>
<accession>A0A3N2E0C6</accession>
<keyword evidence="1" id="KW-0482">Metalloprotease</keyword>
<keyword evidence="9" id="KW-1185">Reference proteome</keyword>
<dbReference type="Proteomes" id="UP000275394">
    <property type="component" value="Unassembled WGS sequence"/>
</dbReference>
<feature type="binding site" evidence="3">
    <location>
        <position position="227"/>
    </location>
    <ligand>
        <name>substrate</name>
    </ligand>
</feature>
<evidence type="ECO:0000256" key="2">
    <source>
        <dbReference type="PIRSR" id="PIRSR001238-1"/>
    </source>
</evidence>
<dbReference type="PANTHER" id="PTHR11647">
    <property type="entry name" value="HYDRANTOINASE/DIHYDROPYRIMIDINASE FAMILY MEMBER"/>
    <property type="match status" value="1"/>
</dbReference>
<feature type="domain" description="Amidohydrolase-related" evidence="6">
    <location>
        <begin position="259"/>
        <end position="370"/>
    </location>
</feature>
<comment type="similarity">
    <text evidence="1">Belongs to the peptidase M38 family.</text>
</comment>
<feature type="binding site" evidence="3">
    <location>
        <position position="163"/>
    </location>
    <ligand>
        <name>substrate</name>
    </ligand>
</feature>
<dbReference type="Pfam" id="PF01979">
    <property type="entry name" value="Amidohydro_1"/>
    <property type="match status" value="1"/>
</dbReference>
<keyword evidence="1" id="KW-0645">Protease</keyword>
<evidence type="ECO:0000313" key="9">
    <source>
        <dbReference type="Proteomes" id="UP000275394"/>
    </source>
</evidence>
<feature type="binding site" evidence="3">
    <location>
        <position position="100"/>
    </location>
    <ligand>
        <name>substrate</name>
    </ligand>
</feature>
<comment type="cofactor">
    <cofactor evidence="1 4">
        <name>Zn(2+)</name>
        <dbReference type="ChEBI" id="CHEBI:29105"/>
    </cofactor>
    <text evidence="1 4">Binds 2 Zn(2+) ions per subunit.</text>
</comment>
<comment type="PTM">
    <text evidence="1">Carboxylation allows a single lysine to coordinate two zinc ions.</text>
</comment>
<dbReference type="InterPro" id="IPR011059">
    <property type="entry name" value="Metal-dep_hydrolase_composite"/>
</dbReference>
<dbReference type="InterPro" id="IPR006680">
    <property type="entry name" value="Amidohydro-rel"/>
</dbReference>
<dbReference type="AlphaFoldDB" id="A0A3N2E0C6"/>
<sequence length="384" mass="41224">MSYLLKNARLYTPDDQGIVDILVIGNKIHAYAAKLAQQVSLPGLTAIDLEGRIVTPGLVDQHVHLIGGGGEGGFASRTPEIQVSNIVKHGVTTVLGLLGTDSDTRHPATLNAKARALTEEGISAWMLTGAYNIPSPTVTGSVRNDILYVERCIGLKLALSDHRAPHVSFDEFVRLASDCRIAGILSGKAGTLTLHMGGAPSRLDLLFKAQKDAAIPPQQFIPTHVNRTQDLYAEALRWAKLGGRIDLTAGYNTGDNCVHTITALEMAKEAGIDPRNITLSTDAQGSMPIFNDSGEMTGIGVAEQDNLLALLQQQVKAGFSISEALIPITVNVAEWLKLPAKGRLEVGYDADLIILNDDLSLDQTWAKGQCVFKDGQSLIKNMFE</sequence>
<dbReference type="OrthoDB" id="9776455at2"/>
<dbReference type="InterPro" id="IPR032466">
    <property type="entry name" value="Metal_Hydrolase"/>
</dbReference>
<dbReference type="SUPFAM" id="SSF51556">
    <property type="entry name" value="Metallo-dependent hydrolases"/>
    <property type="match status" value="1"/>
</dbReference>
<feature type="binding site" evidence="3">
    <location>
        <position position="131"/>
    </location>
    <ligand>
        <name>substrate</name>
    </ligand>
</feature>
<evidence type="ECO:0000256" key="1">
    <source>
        <dbReference type="PIRNR" id="PIRNR001238"/>
    </source>
</evidence>
<keyword evidence="1 4" id="KW-0479">Metal-binding</keyword>
<keyword evidence="1" id="KW-0378">Hydrolase</keyword>
<feature type="active site" description="Proton acceptor" evidence="2">
    <location>
        <position position="282"/>
    </location>
</feature>
<feature type="modified residue" description="N6-carboxylysine" evidence="5">
    <location>
        <position position="156"/>
    </location>
</feature>
<feature type="binding site" description="via carbamate group" evidence="4">
    <location>
        <position position="156"/>
    </location>
    <ligand>
        <name>Zn(2+)</name>
        <dbReference type="ChEBI" id="CHEBI:29105"/>
        <label>1</label>
        <note>catalytic</note>
    </ligand>
</feature>
<dbReference type="SUPFAM" id="SSF51338">
    <property type="entry name" value="Composite domain of metallo-dependent hydrolases"/>
    <property type="match status" value="1"/>
</dbReference>
<dbReference type="PIRSF" id="PIRSF001238">
    <property type="entry name" value="IadA"/>
    <property type="match status" value="1"/>
</dbReference>
<comment type="function">
    <text evidence="1">Catalyzes the hydrolytic cleavage of a subset of L-isoaspartyl (L-beta-aspartyl) dipeptides. Used to degrade proteins damaged by L-isoaspartyl residues formation.</text>
</comment>
<feature type="domain" description="Amidohydrolase 3" evidence="7">
    <location>
        <begin position="46"/>
        <end position="85"/>
    </location>
</feature>
<dbReference type="GO" id="GO:0005737">
    <property type="term" value="C:cytoplasm"/>
    <property type="evidence" value="ECO:0007669"/>
    <property type="project" value="UniProtKB-SubCell"/>
</dbReference>
<feature type="binding site" description="via carbamate group" evidence="4">
    <location>
        <position position="156"/>
    </location>
    <ligand>
        <name>Zn(2+)</name>
        <dbReference type="ChEBI" id="CHEBI:29105"/>
        <label>2</label>
        <note>catalytic</note>
    </ligand>
</feature>
<dbReference type="Pfam" id="PF07969">
    <property type="entry name" value="Amidohydro_3"/>
    <property type="match status" value="1"/>
</dbReference>
<dbReference type="GO" id="GO:0006508">
    <property type="term" value="P:proteolysis"/>
    <property type="evidence" value="ECO:0007669"/>
    <property type="project" value="UniProtKB-KW"/>
</dbReference>
<dbReference type="GO" id="GO:0008798">
    <property type="term" value="F:beta-aspartyl-peptidase activity"/>
    <property type="evidence" value="ECO:0007669"/>
    <property type="project" value="InterPro"/>
</dbReference>
<feature type="binding site" evidence="3">
    <location>
        <position position="286"/>
    </location>
    <ligand>
        <name>substrate</name>
    </ligand>
</feature>
<feature type="binding site" evidence="4">
    <location>
        <position position="195"/>
    </location>
    <ligand>
        <name>Zn(2+)</name>
        <dbReference type="ChEBI" id="CHEBI:29105"/>
        <label>2</label>
        <note>catalytic</note>
    </ligand>
</feature>
<dbReference type="Gene3D" id="2.30.40.10">
    <property type="entry name" value="Urease, subunit C, domain 1"/>
    <property type="match status" value="1"/>
</dbReference>
<dbReference type="EC" id="3.4.19.-" evidence="1"/>
<dbReference type="InterPro" id="IPR010229">
    <property type="entry name" value="Pept_M38_dipep"/>
</dbReference>
<evidence type="ECO:0000259" key="7">
    <source>
        <dbReference type="Pfam" id="PF07969"/>
    </source>
</evidence>
<feature type="binding site" evidence="4">
    <location>
        <position position="62"/>
    </location>
    <ligand>
        <name>Zn(2+)</name>
        <dbReference type="ChEBI" id="CHEBI:29105"/>
        <label>1</label>
        <note>catalytic</note>
    </ligand>
</feature>
<evidence type="ECO:0000256" key="5">
    <source>
        <dbReference type="PIRSR" id="PIRSR001238-50"/>
    </source>
</evidence>
<comment type="subcellular location">
    <subcellularLocation>
        <location evidence="1">Cytoplasm</location>
    </subcellularLocation>
</comment>
<comment type="caution">
    <text evidence="8">The sequence shown here is derived from an EMBL/GenBank/DDBJ whole genome shotgun (WGS) entry which is preliminary data.</text>
</comment>
<dbReference type="GO" id="GO:0016810">
    <property type="term" value="F:hydrolase activity, acting on carbon-nitrogen (but not peptide) bonds"/>
    <property type="evidence" value="ECO:0007669"/>
    <property type="project" value="InterPro"/>
</dbReference>
<dbReference type="EMBL" id="RKHR01000003">
    <property type="protein sequence ID" value="ROS05561.1"/>
    <property type="molecule type" value="Genomic_DNA"/>
</dbReference>
<evidence type="ECO:0000256" key="4">
    <source>
        <dbReference type="PIRSR" id="PIRSR001238-3"/>
    </source>
</evidence>
<name>A0A3N2E0C6_9GAMM</name>
<evidence type="ECO:0000256" key="3">
    <source>
        <dbReference type="PIRSR" id="PIRSR001238-2"/>
    </source>
</evidence>
<dbReference type="GO" id="GO:0046872">
    <property type="term" value="F:metal ion binding"/>
    <property type="evidence" value="ECO:0007669"/>
    <property type="project" value="UniProtKB-KW"/>
</dbReference>
<protein>
    <recommendedName>
        <fullName evidence="1">Isoaspartyl dipeptidase</fullName>
        <ecNumber evidence="1">3.4.19.-</ecNumber>
    </recommendedName>
</protein>
<evidence type="ECO:0000259" key="6">
    <source>
        <dbReference type="Pfam" id="PF01979"/>
    </source>
</evidence>